<reference evidence="1" key="2">
    <citation type="journal article" date="2015" name="Data Brief">
        <title>Shoot transcriptome of the giant reed, Arundo donax.</title>
        <authorList>
            <person name="Barrero R.A."/>
            <person name="Guerrero F.D."/>
            <person name="Moolhuijzen P."/>
            <person name="Goolsby J.A."/>
            <person name="Tidwell J."/>
            <person name="Bellgard S.E."/>
            <person name="Bellgard M.I."/>
        </authorList>
    </citation>
    <scope>NUCLEOTIDE SEQUENCE</scope>
    <source>
        <tissue evidence="1">Shoot tissue taken approximately 20 cm above the soil surface</tissue>
    </source>
</reference>
<protein>
    <submittedName>
        <fullName evidence="1">Uncharacterized protein</fullName>
    </submittedName>
</protein>
<sequence>MYIFRPRAPILNISAIHNRYMEVQVHICYTVLEAYHIKLRQCPFQTTE</sequence>
<dbReference type="AlphaFoldDB" id="A0A0A9FXR6"/>
<dbReference type="EMBL" id="GBRH01181867">
    <property type="protein sequence ID" value="JAE16029.1"/>
    <property type="molecule type" value="Transcribed_RNA"/>
</dbReference>
<evidence type="ECO:0000313" key="1">
    <source>
        <dbReference type="EMBL" id="JAE16029.1"/>
    </source>
</evidence>
<name>A0A0A9FXR6_ARUDO</name>
<accession>A0A0A9FXR6</accession>
<reference evidence="1" key="1">
    <citation type="submission" date="2014-09" db="EMBL/GenBank/DDBJ databases">
        <authorList>
            <person name="Magalhaes I.L.F."/>
            <person name="Oliveira U."/>
            <person name="Santos F.R."/>
            <person name="Vidigal T.H.D.A."/>
            <person name="Brescovit A.D."/>
            <person name="Santos A.J."/>
        </authorList>
    </citation>
    <scope>NUCLEOTIDE SEQUENCE</scope>
    <source>
        <tissue evidence="1">Shoot tissue taken approximately 20 cm above the soil surface</tissue>
    </source>
</reference>
<organism evidence="1">
    <name type="scientific">Arundo donax</name>
    <name type="common">Giant reed</name>
    <name type="synonym">Donax arundinaceus</name>
    <dbReference type="NCBI Taxonomy" id="35708"/>
    <lineage>
        <taxon>Eukaryota</taxon>
        <taxon>Viridiplantae</taxon>
        <taxon>Streptophyta</taxon>
        <taxon>Embryophyta</taxon>
        <taxon>Tracheophyta</taxon>
        <taxon>Spermatophyta</taxon>
        <taxon>Magnoliopsida</taxon>
        <taxon>Liliopsida</taxon>
        <taxon>Poales</taxon>
        <taxon>Poaceae</taxon>
        <taxon>PACMAD clade</taxon>
        <taxon>Arundinoideae</taxon>
        <taxon>Arundineae</taxon>
        <taxon>Arundo</taxon>
    </lineage>
</organism>
<proteinExistence type="predicted"/>